<evidence type="ECO:0000259" key="2">
    <source>
        <dbReference type="Pfam" id="PF07603"/>
    </source>
</evidence>
<evidence type="ECO:0000313" key="3">
    <source>
        <dbReference type="EMBL" id="RVU25570.1"/>
    </source>
</evidence>
<feature type="chain" id="PRO_5019110182" evidence="1">
    <location>
        <begin position="23"/>
        <end position="478"/>
    </location>
</feature>
<evidence type="ECO:0000256" key="1">
    <source>
        <dbReference type="SAM" id="SignalP"/>
    </source>
</evidence>
<comment type="caution">
    <text evidence="3">The sequence shown here is derived from an EMBL/GenBank/DDBJ whole genome shotgun (WGS) entry which is preliminary data.</text>
</comment>
<keyword evidence="4" id="KW-1185">Reference proteome</keyword>
<protein>
    <submittedName>
        <fullName evidence="3">DUF1566 domain-containing protein</fullName>
    </submittedName>
</protein>
<gene>
    <name evidence="3" type="ORF">EOJ36_03900</name>
</gene>
<organism evidence="3 4">
    <name type="scientific">Sandaracinomonas limnophila</name>
    <dbReference type="NCBI Taxonomy" id="1862386"/>
    <lineage>
        <taxon>Bacteria</taxon>
        <taxon>Pseudomonadati</taxon>
        <taxon>Bacteroidota</taxon>
        <taxon>Cytophagia</taxon>
        <taxon>Cytophagales</taxon>
        <taxon>Flectobacillaceae</taxon>
        <taxon>Sandaracinomonas</taxon>
    </lineage>
</organism>
<keyword evidence="1" id="KW-0732">Signal</keyword>
<dbReference type="RefSeq" id="WP_127802724.1">
    <property type="nucleotide sequence ID" value="NZ_SACY01000002.1"/>
</dbReference>
<dbReference type="Gene3D" id="3.30.1660.40">
    <property type="entry name" value="FlgT, N-terminal domain"/>
    <property type="match status" value="1"/>
</dbReference>
<dbReference type="EMBL" id="SACY01000002">
    <property type="protein sequence ID" value="RVU25570.1"/>
    <property type="molecule type" value="Genomic_DNA"/>
</dbReference>
<proteinExistence type="predicted"/>
<dbReference type="OrthoDB" id="9765957at2"/>
<evidence type="ECO:0000313" key="4">
    <source>
        <dbReference type="Proteomes" id="UP000282832"/>
    </source>
</evidence>
<dbReference type="Proteomes" id="UP000282832">
    <property type="component" value="Unassembled WGS sequence"/>
</dbReference>
<sequence>MKKILVSFLLIFSFCISTMAQEADKTVSIIVSGSGKTQEEAKQQALRSAIEQAFGAFISSKTEILNDKLVADQISSVSSGNIQSFTILNESQLPDGGWGLTLNAVVSVTKLISFSEAKGLNVEFKGALFTINIKQQLLNEQAEINVVSEMFGFLHENMQKSFDFSVQTGEPKSLDEKSEKWEIPMIISSTANKNMDFCANYFIKTLAAIGLTENEVLNYKNLNKPIYSVIIKYQGVEKTIYLRRKVSFGIIRTLASQWDFYKSLFQLESNVESTLFPIPKNSINLPSGREGISIRSNFAKYNEWNRASTREINFNFLTNGELASNINHSYTLTIDQVNKLNGFKVIPRGVVSNFKQGGLVIFEKEGHGLVTSILDLGVMKWKEANSACNELISNGFDDWRLPNKNELDSIINYYTSYGLGFLRYYEQNGDTRTFNSYWSSTQADRDYFIYINTPANRNKFNNTDSENLGYLFIAVRTF</sequence>
<accession>A0A437PTM0</accession>
<name>A0A437PTM0_9BACT</name>
<reference evidence="3 4" key="1">
    <citation type="submission" date="2019-01" db="EMBL/GenBank/DDBJ databases">
        <authorList>
            <person name="Chen W.-M."/>
        </authorList>
    </citation>
    <scope>NUCLEOTIDE SEQUENCE [LARGE SCALE GENOMIC DNA]</scope>
    <source>
        <strain evidence="3 4">FSY-15</strain>
    </source>
</reference>
<feature type="signal peptide" evidence="1">
    <location>
        <begin position="1"/>
        <end position="22"/>
    </location>
</feature>
<dbReference type="InterPro" id="IPR011460">
    <property type="entry name" value="Lcl_C"/>
</dbReference>
<feature type="domain" description="Lcl C-terminal" evidence="2">
    <location>
        <begin position="378"/>
        <end position="465"/>
    </location>
</feature>
<dbReference type="AlphaFoldDB" id="A0A437PTM0"/>
<dbReference type="Pfam" id="PF07603">
    <property type="entry name" value="Lcl_C"/>
    <property type="match status" value="1"/>
</dbReference>
<dbReference type="InterPro" id="IPR038180">
    <property type="entry name" value="FlgT_N_sf"/>
</dbReference>